<dbReference type="InterPro" id="IPR002035">
    <property type="entry name" value="VWF_A"/>
</dbReference>
<dbReference type="SUPFAM" id="SSF53300">
    <property type="entry name" value="vWA-like"/>
    <property type="match status" value="1"/>
</dbReference>
<proteinExistence type="predicted"/>
<evidence type="ECO:0000313" key="2">
    <source>
        <dbReference type="EMBL" id="OIQ75698.1"/>
    </source>
</evidence>
<gene>
    <name evidence="2" type="ORF">GALL_426330</name>
</gene>
<dbReference type="Pfam" id="PF13519">
    <property type="entry name" value="VWA_2"/>
    <property type="match status" value="1"/>
</dbReference>
<evidence type="ECO:0000259" key="1">
    <source>
        <dbReference type="Pfam" id="PF13519"/>
    </source>
</evidence>
<feature type="domain" description="VWFA" evidence="1">
    <location>
        <begin position="45"/>
        <end position="161"/>
    </location>
</feature>
<dbReference type="AlphaFoldDB" id="A0A1J5PXD0"/>
<comment type="caution">
    <text evidence="2">The sequence shown here is derived from an EMBL/GenBank/DDBJ whole genome shotgun (WGS) entry which is preliminary data.</text>
</comment>
<dbReference type="EMBL" id="MLJW01002084">
    <property type="protein sequence ID" value="OIQ75698.1"/>
    <property type="molecule type" value="Genomic_DNA"/>
</dbReference>
<dbReference type="InterPro" id="IPR036465">
    <property type="entry name" value="vWFA_dom_sf"/>
</dbReference>
<sequence>MNFRTIIDYLKHHRDFALLTGAILLLLVALLRPTVNIRRDIYTYMLVVDITQSMNVEDMKLDGKPVSRLAYTRHMLRDEVANMPCGTRVSIALFAGASAALLYSPIEVCQNYDVIQDTIAHLEWRQAWSGNSRLRHGAQAIAHLLTIMREPARVVFFTDGEEAPRLHAFNTLDLAGFQGGQGWLVVGIGGDQGTPIPKLDENDKLLGFWSADSMRMQPGVAQISQENIGARNDDVAASDNDRVYSKLDEEYLKKYTAEIGGAYVRGDNAVNVQLAMNKLKPARHDVAPVEINRLLAGLAGLLLLSAYLGKHPWQLLQRLLHRRTAQR</sequence>
<protein>
    <recommendedName>
        <fullName evidence="1">VWFA domain-containing protein</fullName>
    </recommendedName>
</protein>
<organism evidence="2">
    <name type="scientific">mine drainage metagenome</name>
    <dbReference type="NCBI Taxonomy" id="410659"/>
    <lineage>
        <taxon>unclassified sequences</taxon>
        <taxon>metagenomes</taxon>
        <taxon>ecological metagenomes</taxon>
    </lineage>
</organism>
<reference evidence="2" key="1">
    <citation type="submission" date="2016-10" db="EMBL/GenBank/DDBJ databases">
        <title>Sequence of Gallionella enrichment culture.</title>
        <authorList>
            <person name="Poehlein A."/>
            <person name="Muehling M."/>
            <person name="Daniel R."/>
        </authorList>
    </citation>
    <scope>NUCLEOTIDE SEQUENCE</scope>
</reference>
<dbReference type="Gene3D" id="3.40.50.410">
    <property type="entry name" value="von Willebrand factor, type A domain"/>
    <property type="match status" value="1"/>
</dbReference>
<name>A0A1J5PXD0_9ZZZZ</name>
<accession>A0A1J5PXD0</accession>